<dbReference type="PANTHER" id="PTHR24200:SF14">
    <property type="entry name" value="MICROTUBULE-ASSOCIATED TUMOR SUPPRESSOR CANDIDATE 2"/>
    <property type="match status" value="1"/>
</dbReference>
<feature type="compositionally biased region" description="Polar residues" evidence="3">
    <location>
        <begin position="1"/>
        <end position="11"/>
    </location>
</feature>
<feature type="region of interest" description="Disordered" evidence="3">
    <location>
        <begin position="1"/>
        <end position="37"/>
    </location>
</feature>
<dbReference type="GO" id="GO:0005737">
    <property type="term" value="C:cytoplasm"/>
    <property type="evidence" value="ECO:0007669"/>
    <property type="project" value="TreeGrafter"/>
</dbReference>
<keyword evidence="1 2" id="KW-0175">Coiled coil</keyword>
<evidence type="ECO:0000313" key="5">
    <source>
        <dbReference type="Proteomes" id="UP001181693"/>
    </source>
</evidence>
<feature type="region of interest" description="Disordered" evidence="3">
    <location>
        <begin position="787"/>
        <end position="807"/>
    </location>
</feature>
<dbReference type="EMBL" id="DYDO01000001">
    <property type="protein sequence ID" value="DBA32627.1"/>
    <property type="molecule type" value="Genomic_DNA"/>
</dbReference>
<evidence type="ECO:0000313" key="4">
    <source>
        <dbReference type="EMBL" id="DBA32627.1"/>
    </source>
</evidence>
<dbReference type="InterPro" id="IPR051293">
    <property type="entry name" value="MTUS1/CCDC69"/>
</dbReference>
<feature type="coiled-coil region" evidence="2">
    <location>
        <begin position="1020"/>
        <end position="1080"/>
    </location>
</feature>
<feature type="compositionally biased region" description="Basic residues" evidence="3">
    <location>
        <begin position="927"/>
        <end position="939"/>
    </location>
</feature>
<gene>
    <name evidence="4" type="ORF">GDO54_000404</name>
</gene>
<dbReference type="GO" id="GO:0008017">
    <property type="term" value="F:microtubule binding"/>
    <property type="evidence" value="ECO:0007669"/>
    <property type="project" value="TreeGrafter"/>
</dbReference>
<evidence type="ECO:0008006" key="6">
    <source>
        <dbReference type="Google" id="ProtNLM"/>
    </source>
</evidence>
<feature type="region of interest" description="Disordered" evidence="3">
    <location>
        <begin position="886"/>
        <end position="961"/>
    </location>
</feature>
<comment type="caution">
    <text evidence="4">The sequence shown here is derived from an EMBL/GenBank/DDBJ whole genome shotgun (WGS) entry which is preliminary data.</text>
</comment>
<feature type="compositionally biased region" description="Basic and acidic residues" evidence="3">
    <location>
        <begin position="12"/>
        <end position="26"/>
    </location>
</feature>
<feature type="compositionally biased region" description="Low complexity" evidence="3">
    <location>
        <begin position="1311"/>
        <end position="1334"/>
    </location>
</feature>
<dbReference type="GO" id="GO:0005634">
    <property type="term" value="C:nucleus"/>
    <property type="evidence" value="ECO:0007669"/>
    <property type="project" value="TreeGrafter"/>
</dbReference>
<feature type="compositionally biased region" description="Basic and acidic residues" evidence="3">
    <location>
        <begin position="906"/>
        <end position="916"/>
    </location>
</feature>
<sequence length="1334" mass="148874">MSIPLTPSKTCCTDREDNSNDEKNDNESVASLGDTNANQIFTTKTYGDEDEICRVDKTVKLGTWPSENFTQLTQESSQRVEESNDTSMTEQMLDEMLQIPTNQEINKEYMTDDAKDSLKTFNIQGRSPLNSKVSFHDRSSQIPINKTNESSIGIYSNNFGNITQGERSKLKSGIPSPKSEPFPKEHVSPTPSIDSPSKYMQYFDTSISGVKTTDISGSADHLLKISPQYLSNTSEEKKIVLYSKTPTSSITGPDSSMADGTVTHVNKLSTLPHPIHAEDHSRLPYKPQVICNIPEAQLNQGPTNKPSELPDLKCLQSKLPSPHRLEQISLGEAAVSKRVDSVFETRKSPVSSPCGQGAVPHISKMFKPPGTFLSTSPSNTKQHDFQADVPFNETKVPFSQVFNIHTGHAQELESLRNKELSSKPVIRKTTSLTDSLDNKISVNKDRHSAQDYPCQDSDNFLSSSNVTTLKDKIAVVDSKKASLGRKHQSDVLKGNLKDSHRDPTDSILCTPFPSCPVNINDQRVASPSSFKDPSMAHVDRLSPSPVLPPIESTQLFNMSPKATNKTLCNSGIPKPILVLSKPPITSQGEAEINHNIKPEETIEQALIVPKPKHVRPKIITYIRRNPQAVDRLPFGQINMPYGPPSCSVPLPKEHDLLSTDIKPTNVLLDKYKTDVHKPRIYSTGLMVSGIRPPGHHSLEETGDRQRKDDFCSSTFTHYEVPPSFYRSTMILKPQLGLGAMSRLPSAKSRILIASQRSASGSIPHQELVTAAATSNIQEATEDLKKGSITNGAKSNLPKPCQTALRPPGYSRLPAAKLAAFGFVRSSSVSSLSSNQSSESIQSDQNRAPNTGTSFVHEDQPAQNTVLPSKEIPKGTNRTILEVCNSTTPPRRSLLPAKKTTTSPAGLRKETQKDQEVVKPAISSPKKQATKLHSPGHPKLKPSIVKNGYPAKSEAPTRDPDRHCAHRLKEKCQEKTKELLFIREEFKKASCAFVVFAVTTQYFFSKSETSLMKERELQLELATIRDEVAINTAKCEKLQKEKEDLEIKFDNEVRKLEHQQQEELEALKERLQLQCNEEMGRLRAEQSTQLQKILSQHQGQIEDMSATHENALLEIKKSHSSAVTAIHEGHEKSVHELKESHELEKKMLEDGFEILRLSLQDQVDTLTFQNHSLRDRAKMFEEALMKSTKEQLEIALAPYKHLDEDLASVKQVLEMKNQLIHQQEKRIMELEKLAEINVILEERIQVLQQQNEDMKVRIDQNVEVTRQLSVENATLQENVEKESKEKKRLSRTNEELVWKLQTAESMSPIKHPSSPINRSSSSSPLSPSKISSAQR</sequence>
<reference evidence="4" key="1">
    <citation type="thesis" date="2020" institute="ProQuest LLC" country="789 East Eisenhower Parkway, Ann Arbor, MI, USA">
        <title>Comparative Genomics and Chromosome Evolution.</title>
        <authorList>
            <person name="Mudd A.B."/>
        </authorList>
    </citation>
    <scope>NUCLEOTIDE SEQUENCE</scope>
    <source>
        <strain evidence="4">1538</strain>
        <tissue evidence="4">Blood</tissue>
    </source>
</reference>
<keyword evidence="5" id="KW-1185">Reference proteome</keyword>
<evidence type="ECO:0000256" key="1">
    <source>
        <dbReference type="ARBA" id="ARBA00023054"/>
    </source>
</evidence>
<proteinExistence type="predicted"/>
<dbReference type="PANTHER" id="PTHR24200">
    <property type="entry name" value="TOUCAN, ISOFORM A"/>
    <property type="match status" value="1"/>
</dbReference>
<feature type="region of interest" description="Disordered" evidence="3">
    <location>
        <begin position="166"/>
        <end position="196"/>
    </location>
</feature>
<accession>A0AAV3B5K8</accession>
<feature type="region of interest" description="Disordered" evidence="3">
    <location>
        <begin position="1299"/>
        <end position="1334"/>
    </location>
</feature>
<name>A0AAV3B5K8_PYXAD</name>
<feature type="region of interest" description="Disordered" evidence="3">
    <location>
        <begin position="831"/>
        <end position="859"/>
    </location>
</feature>
<dbReference type="Proteomes" id="UP001181693">
    <property type="component" value="Unassembled WGS sequence"/>
</dbReference>
<feature type="coiled-coil region" evidence="2">
    <location>
        <begin position="1212"/>
        <end position="1291"/>
    </location>
</feature>
<evidence type="ECO:0000256" key="3">
    <source>
        <dbReference type="SAM" id="MobiDB-lite"/>
    </source>
</evidence>
<organism evidence="4 5">
    <name type="scientific">Pyxicephalus adspersus</name>
    <name type="common">African bullfrog</name>
    <dbReference type="NCBI Taxonomy" id="30357"/>
    <lineage>
        <taxon>Eukaryota</taxon>
        <taxon>Metazoa</taxon>
        <taxon>Chordata</taxon>
        <taxon>Craniata</taxon>
        <taxon>Vertebrata</taxon>
        <taxon>Euteleostomi</taxon>
        <taxon>Amphibia</taxon>
        <taxon>Batrachia</taxon>
        <taxon>Anura</taxon>
        <taxon>Neobatrachia</taxon>
        <taxon>Ranoidea</taxon>
        <taxon>Pyxicephalidae</taxon>
        <taxon>Pyxicephalinae</taxon>
        <taxon>Pyxicephalus</taxon>
    </lineage>
</organism>
<evidence type="ECO:0000256" key="2">
    <source>
        <dbReference type="SAM" id="Coils"/>
    </source>
</evidence>
<protein>
    <recommendedName>
        <fullName evidence="6">Microtubule-associated tumor suppressor candidate 2</fullName>
    </recommendedName>
</protein>
<feature type="compositionally biased region" description="Low complexity" evidence="3">
    <location>
        <begin position="831"/>
        <end position="844"/>
    </location>
</feature>